<sequence length="80" mass="9130">MENGVVVTTKRDTCHRCGLEGHLSKICRTPKHFVQLYQDSLKDKRSKSVETNFAGNSTETNFVDDIIQNTHLDMSDFLID</sequence>
<organism evidence="1 2">
    <name type="scientific">Dioscorea alata</name>
    <name type="common">Purple yam</name>
    <dbReference type="NCBI Taxonomy" id="55571"/>
    <lineage>
        <taxon>Eukaryota</taxon>
        <taxon>Viridiplantae</taxon>
        <taxon>Streptophyta</taxon>
        <taxon>Embryophyta</taxon>
        <taxon>Tracheophyta</taxon>
        <taxon>Spermatophyta</taxon>
        <taxon>Magnoliopsida</taxon>
        <taxon>Liliopsida</taxon>
        <taxon>Dioscoreales</taxon>
        <taxon>Dioscoreaceae</taxon>
        <taxon>Dioscorea</taxon>
    </lineage>
</organism>
<comment type="caution">
    <text evidence="1">The sequence shown here is derived from an EMBL/GenBank/DDBJ whole genome shotgun (WGS) entry which is preliminary data.</text>
</comment>
<reference evidence="2" key="1">
    <citation type="journal article" date="2022" name="Nat. Commun.">
        <title>Chromosome evolution and the genetic basis of agronomically important traits in greater yam.</title>
        <authorList>
            <person name="Bredeson J.V."/>
            <person name="Lyons J.B."/>
            <person name="Oniyinde I.O."/>
            <person name="Okereke N.R."/>
            <person name="Kolade O."/>
            <person name="Nnabue I."/>
            <person name="Nwadili C.O."/>
            <person name="Hribova E."/>
            <person name="Parker M."/>
            <person name="Nwogha J."/>
            <person name="Shu S."/>
            <person name="Carlson J."/>
            <person name="Kariba R."/>
            <person name="Muthemba S."/>
            <person name="Knop K."/>
            <person name="Barton G.J."/>
            <person name="Sherwood A.V."/>
            <person name="Lopez-Montes A."/>
            <person name="Asiedu R."/>
            <person name="Jamnadass R."/>
            <person name="Muchugi A."/>
            <person name="Goodstein D."/>
            <person name="Egesi C.N."/>
            <person name="Featherston J."/>
            <person name="Asfaw A."/>
            <person name="Simpson G.G."/>
            <person name="Dolezel J."/>
            <person name="Hendre P.S."/>
            <person name="Van Deynze A."/>
            <person name="Kumar P.L."/>
            <person name="Obidiegwu J.E."/>
            <person name="Bhattacharjee R."/>
            <person name="Rokhsar D.S."/>
        </authorList>
    </citation>
    <scope>NUCLEOTIDE SEQUENCE [LARGE SCALE GENOMIC DNA]</scope>
    <source>
        <strain evidence="2">cv. TDa95/00328</strain>
    </source>
</reference>
<dbReference type="EMBL" id="CM037030">
    <property type="protein sequence ID" value="KAH7650969.1"/>
    <property type="molecule type" value="Genomic_DNA"/>
</dbReference>
<name>A0ACB7TSX4_DIOAL</name>
<proteinExistence type="predicted"/>
<accession>A0ACB7TSX4</accession>
<evidence type="ECO:0000313" key="1">
    <source>
        <dbReference type="EMBL" id="KAH7650969.1"/>
    </source>
</evidence>
<gene>
    <name evidence="1" type="ORF">IHE45_20G026200</name>
</gene>
<keyword evidence="2" id="KW-1185">Reference proteome</keyword>
<evidence type="ECO:0000313" key="2">
    <source>
        <dbReference type="Proteomes" id="UP000827976"/>
    </source>
</evidence>
<protein>
    <submittedName>
        <fullName evidence="1">Zinc finger CCHC-type protein</fullName>
    </submittedName>
</protein>
<dbReference type="Proteomes" id="UP000827976">
    <property type="component" value="Chromosome 20"/>
</dbReference>